<protein>
    <submittedName>
        <fullName evidence="1">Uncharacterized protein</fullName>
    </submittedName>
</protein>
<proteinExistence type="predicted"/>
<gene>
    <name evidence="1" type="ORF">BjapCC829_26420</name>
</gene>
<name>A0ABY3QCU6_9BRAD</name>
<reference evidence="1" key="1">
    <citation type="submission" date="2021-11" db="EMBL/GenBank/DDBJ databases">
        <title>Australian commercial rhizobial inoculants.</title>
        <authorList>
            <person name="Kohlmeier M.G."/>
            <person name="O'Hara G.W."/>
            <person name="Colombi E."/>
            <person name="Ramsay J.P."/>
            <person name="Terpolilli J."/>
        </authorList>
    </citation>
    <scope>NUCLEOTIDE SEQUENCE</scope>
    <source>
        <strain evidence="1">CC829</strain>
    </source>
</reference>
<keyword evidence="2" id="KW-1185">Reference proteome</keyword>
<organism evidence="1 2">
    <name type="scientific">Bradyrhizobium barranii</name>
    <dbReference type="NCBI Taxonomy" id="2992140"/>
    <lineage>
        <taxon>Bacteria</taxon>
        <taxon>Pseudomonadati</taxon>
        <taxon>Pseudomonadota</taxon>
        <taxon>Alphaproteobacteria</taxon>
        <taxon>Hyphomicrobiales</taxon>
        <taxon>Nitrobacteraceae</taxon>
        <taxon>Bradyrhizobium</taxon>
    </lineage>
</organism>
<dbReference type="RefSeq" id="WP_187387684.1">
    <property type="nucleotide sequence ID" value="NZ_CP088100.1"/>
</dbReference>
<dbReference type="EMBL" id="CP088100">
    <property type="protein sequence ID" value="UFW83501.1"/>
    <property type="molecule type" value="Genomic_DNA"/>
</dbReference>
<accession>A0ABY3QCU6</accession>
<sequence>MSRINHERPILQLIDDLKKRRREKAGPPSLIFDRSRAHRPGAAIPYWKLAKSTSPRRPFDFADDLTVFLRRSKKKIEAGAAEMALLIKIERLLDEWSRRF</sequence>
<evidence type="ECO:0000313" key="1">
    <source>
        <dbReference type="EMBL" id="UFW83501.1"/>
    </source>
</evidence>
<evidence type="ECO:0000313" key="2">
    <source>
        <dbReference type="Proteomes" id="UP001430990"/>
    </source>
</evidence>
<dbReference type="Proteomes" id="UP001430990">
    <property type="component" value="Chromosome"/>
</dbReference>